<evidence type="ECO:0000256" key="2">
    <source>
        <dbReference type="ARBA" id="ARBA00004541"/>
    </source>
</evidence>
<evidence type="ECO:0000256" key="4">
    <source>
        <dbReference type="ARBA" id="ARBA00022753"/>
    </source>
</evidence>
<evidence type="ECO:0000256" key="1">
    <source>
        <dbReference type="ARBA" id="ARBA00004412"/>
    </source>
</evidence>
<organism evidence="6 7">
    <name type="scientific">Nezara viridula</name>
    <name type="common">Southern green stink bug</name>
    <name type="synonym">Cimex viridulus</name>
    <dbReference type="NCBI Taxonomy" id="85310"/>
    <lineage>
        <taxon>Eukaryota</taxon>
        <taxon>Metazoa</taxon>
        <taxon>Ecdysozoa</taxon>
        <taxon>Arthropoda</taxon>
        <taxon>Hexapoda</taxon>
        <taxon>Insecta</taxon>
        <taxon>Pterygota</taxon>
        <taxon>Neoptera</taxon>
        <taxon>Paraneoptera</taxon>
        <taxon>Hemiptera</taxon>
        <taxon>Heteroptera</taxon>
        <taxon>Panheteroptera</taxon>
        <taxon>Pentatomomorpha</taxon>
        <taxon>Pentatomoidea</taxon>
        <taxon>Pentatomidae</taxon>
        <taxon>Pentatominae</taxon>
        <taxon>Nezara</taxon>
    </lineage>
</organism>
<keyword evidence="7" id="KW-1185">Reference proteome</keyword>
<comment type="subcellular location">
    <subcellularLocation>
        <location evidence="2">Cytoplasmic vesicle</location>
    </subcellularLocation>
    <subcellularLocation>
        <location evidence="1">Early endosome</location>
    </subcellularLocation>
    <subcellularLocation>
        <location evidence="3">Late endosome</location>
    </subcellularLocation>
</comment>
<proteinExistence type="predicted"/>
<sequence length="305" mass="34725">MASGDDFWEKSDVKGYNFDDDESIATQMCGVSLGGTARLSQQIKAGLGSNQKEIFDAFPVHDDTALELELSQLVPQKELDSSKPKSQRTLIEINFNNGFQDGTTLYKLWMNCTQHCYRNRMPSRWHQIANKYASSSSGSNYCLGWTMKHFALACSNPQRQLQRLKLCQRNHFQDSKDKVIVDNFIRLLEWEAASGKPSGESVSAYLDYTCRNHWDSKGSLSPLSLVQEQGVSERLFHWGWMGNKRVKTELPLERIVVQLHTLGAPVSVLMQYLDLITNTDKKLETAKKVHCHRTIIDVCYLIVIV</sequence>
<evidence type="ECO:0000256" key="3">
    <source>
        <dbReference type="ARBA" id="ARBA00004603"/>
    </source>
</evidence>
<dbReference type="GO" id="GO:0005769">
    <property type="term" value="C:early endosome"/>
    <property type="evidence" value="ECO:0007669"/>
    <property type="project" value="UniProtKB-SubCell"/>
</dbReference>
<dbReference type="EMBL" id="OV725081">
    <property type="protein sequence ID" value="CAH1402661.1"/>
    <property type="molecule type" value="Genomic_DNA"/>
</dbReference>
<dbReference type="GO" id="GO:0006886">
    <property type="term" value="P:intracellular protein transport"/>
    <property type="evidence" value="ECO:0007669"/>
    <property type="project" value="TreeGrafter"/>
</dbReference>
<reference evidence="6" key="1">
    <citation type="submission" date="2022-01" db="EMBL/GenBank/DDBJ databases">
        <authorList>
            <person name="King R."/>
        </authorList>
    </citation>
    <scope>NUCLEOTIDE SEQUENCE</scope>
</reference>
<evidence type="ECO:0000313" key="7">
    <source>
        <dbReference type="Proteomes" id="UP001152798"/>
    </source>
</evidence>
<dbReference type="OrthoDB" id="9977282at2759"/>
<dbReference type="AlphaFoldDB" id="A0A9P0HII4"/>
<accession>A0A9P0HII4</accession>
<evidence type="ECO:0000313" key="6">
    <source>
        <dbReference type="EMBL" id="CAH1402661.1"/>
    </source>
</evidence>
<dbReference type="Proteomes" id="UP001152798">
    <property type="component" value="Chromosome 5"/>
</dbReference>
<dbReference type="InterPro" id="IPR040057">
    <property type="entry name" value="Spe-39"/>
</dbReference>
<keyword evidence="4" id="KW-0967">Endosome</keyword>
<evidence type="ECO:0000256" key="5">
    <source>
        <dbReference type="ARBA" id="ARBA00023329"/>
    </source>
</evidence>
<keyword evidence="5" id="KW-0968">Cytoplasmic vesicle</keyword>
<protein>
    <submittedName>
        <fullName evidence="6">Uncharacterized protein</fullName>
    </submittedName>
</protein>
<gene>
    <name evidence="6" type="ORF">NEZAVI_LOCUS11426</name>
</gene>
<dbReference type="GO" id="GO:0005770">
    <property type="term" value="C:late endosome"/>
    <property type="evidence" value="ECO:0007669"/>
    <property type="project" value="UniProtKB-SubCell"/>
</dbReference>
<name>A0A9P0HII4_NEZVI</name>
<dbReference type="GO" id="GO:0007034">
    <property type="term" value="P:vacuolar transport"/>
    <property type="evidence" value="ECO:0007669"/>
    <property type="project" value="TreeGrafter"/>
</dbReference>
<dbReference type="PANTHER" id="PTHR13364">
    <property type="entry name" value="DEFECTIVE SPERMATOGENESIS PROTEIN 39"/>
    <property type="match status" value="1"/>
</dbReference>
<dbReference type="PANTHER" id="PTHR13364:SF6">
    <property type="entry name" value="SPERMATOGENESIS-DEFECTIVE PROTEIN 39 HOMOLOG"/>
    <property type="match status" value="1"/>
</dbReference>